<proteinExistence type="predicted"/>
<sequence>MNVLQYLDSALVLLAPMLTDLIAAGLTALVAIVLMAVRRYVGLRAEAILRDALNQAITTGAAQAPASAPMAEAAKAAVEYAKRSSPTAIKKLGATEDVLLDKARAAIKALK</sequence>
<evidence type="ECO:0000313" key="2">
    <source>
        <dbReference type="EMBL" id="GGO26600.1"/>
    </source>
</evidence>
<evidence type="ECO:0000256" key="1">
    <source>
        <dbReference type="SAM" id="Phobius"/>
    </source>
</evidence>
<keyword evidence="1" id="KW-1133">Transmembrane helix</keyword>
<gene>
    <name evidence="2" type="ORF">GCM10010991_07450</name>
</gene>
<name>A0A917YIJ1_9RHOB</name>
<organism evidence="2 3">
    <name type="scientific">Gemmobacter aquaticus</name>
    <dbReference type="NCBI Taxonomy" id="490185"/>
    <lineage>
        <taxon>Bacteria</taxon>
        <taxon>Pseudomonadati</taxon>
        <taxon>Pseudomonadota</taxon>
        <taxon>Alphaproteobacteria</taxon>
        <taxon>Rhodobacterales</taxon>
        <taxon>Paracoccaceae</taxon>
        <taxon>Gemmobacter</taxon>
    </lineage>
</organism>
<protein>
    <recommendedName>
        <fullName evidence="4">Bacteriophage holin of superfamily 6 (Holin_LLH)</fullName>
    </recommendedName>
</protein>
<dbReference type="AlphaFoldDB" id="A0A917YIJ1"/>
<keyword evidence="1" id="KW-0812">Transmembrane</keyword>
<keyword evidence="1" id="KW-0472">Membrane</keyword>
<dbReference type="RefSeq" id="WP_146285486.1">
    <property type="nucleotide sequence ID" value="NZ_BMLP01000001.1"/>
</dbReference>
<comment type="caution">
    <text evidence="2">The sequence shown here is derived from an EMBL/GenBank/DDBJ whole genome shotgun (WGS) entry which is preliminary data.</text>
</comment>
<dbReference type="EMBL" id="BMLP01000001">
    <property type="protein sequence ID" value="GGO26600.1"/>
    <property type="molecule type" value="Genomic_DNA"/>
</dbReference>
<evidence type="ECO:0008006" key="4">
    <source>
        <dbReference type="Google" id="ProtNLM"/>
    </source>
</evidence>
<keyword evidence="3" id="KW-1185">Reference proteome</keyword>
<feature type="transmembrane region" description="Helical" evidence="1">
    <location>
        <begin position="12"/>
        <end position="37"/>
    </location>
</feature>
<accession>A0A917YIJ1</accession>
<evidence type="ECO:0000313" key="3">
    <source>
        <dbReference type="Proteomes" id="UP000598196"/>
    </source>
</evidence>
<dbReference type="Proteomes" id="UP000598196">
    <property type="component" value="Unassembled WGS sequence"/>
</dbReference>
<reference evidence="2 3" key="1">
    <citation type="journal article" date="2014" name="Int. J. Syst. Evol. Microbiol.">
        <title>Complete genome sequence of Corynebacterium casei LMG S-19264T (=DSM 44701T), isolated from a smear-ripened cheese.</title>
        <authorList>
            <consortium name="US DOE Joint Genome Institute (JGI-PGF)"/>
            <person name="Walter F."/>
            <person name="Albersmeier A."/>
            <person name="Kalinowski J."/>
            <person name="Ruckert C."/>
        </authorList>
    </citation>
    <scope>NUCLEOTIDE SEQUENCE [LARGE SCALE GENOMIC DNA]</scope>
    <source>
        <strain evidence="2 3">CGMCC 1.7029</strain>
    </source>
</reference>